<dbReference type="InterPro" id="IPR036890">
    <property type="entry name" value="HATPase_C_sf"/>
</dbReference>
<evidence type="ECO:0000256" key="10">
    <source>
        <dbReference type="SAM" id="Phobius"/>
    </source>
</evidence>
<evidence type="ECO:0000313" key="13">
    <source>
        <dbReference type="Proteomes" id="UP001589793"/>
    </source>
</evidence>
<evidence type="ECO:0000256" key="6">
    <source>
        <dbReference type="ARBA" id="ARBA00022777"/>
    </source>
</evidence>
<comment type="caution">
    <text evidence="12">The sequence shown here is derived from an EMBL/GenBank/DDBJ whole genome shotgun (WGS) entry which is preliminary data.</text>
</comment>
<dbReference type="Gene3D" id="1.20.5.1930">
    <property type="match status" value="1"/>
</dbReference>
<dbReference type="Pfam" id="PF07730">
    <property type="entry name" value="HisKA_3"/>
    <property type="match status" value="1"/>
</dbReference>
<protein>
    <recommendedName>
        <fullName evidence="2">histidine kinase</fullName>
        <ecNumber evidence="2">2.7.13.3</ecNumber>
    </recommendedName>
</protein>
<evidence type="ECO:0000256" key="7">
    <source>
        <dbReference type="ARBA" id="ARBA00022840"/>
    </source>
</evidence>
<dbReference type="GO" id="GO:0016301">
    <property type="term" value="F:kinase activity"/>
    <property type="evidence" value="ECO:0007669"/>
    <property type="project" value="UniProtKB-KW"/>
</dbReference>
<dbReference type="EMBL" id="JBHLSV010000003">
    <property type="protein sequence ID" value="MFC0673030.1"/>
    <property type="molecule type" value="Genomic_DNA"/>
</dbReference>
<name>A0ABV6R7S7_9MICO</name>
<feature type="domain" description="Histidine kinase/HSP90-like ATPase" evidence="11">
    <location>
        <begin position="298"/>
        <end position="386"/>
    </location>
</feature>
<keyword evidence="10" id="KW-0472">Membrane</keyword>
<sequence length="386" mass="40271">MTAPHLARQTLRCAVEAVAVAALVPLLVVALLALPVSGSPARLAVAAVDRLHTGADGPGAGPSRPLRSPAVFLTVQLAIGILAAAIWVLIALGLVTCASMVIGAATGGPVAVFDAPAGAVTWTSVLWLGPPGLVLLFLAMSGLVGTCWLSRRARAALSRPRADDLERQVRSLSTTLDDVVAAVDDERRRIERDLHDGVQQRVVALSLLLARADRTEPGSERDALQTRARDEVQAILDDLREVSWRLHPAMLARDGLDAALEALRDRTTLPTALHLDPRPGSLPGTVTGPRSPLRADLATETAAFYVASEAVSNALKHSGATRLEIRLTRDPGTLGIQVLDDGRGGADPGGQGLSGIRSRVAARGGTIHVTSPDGGPTIVEARFPCA</sequence>
<feature type="transmembrane region" description="Helical" evidence="10">
    <location>
        <begin position="128"/>
        <end position="149"/>
    </location>
</feature>
<dbReference type="InterPro" id="IPR050482">
    <property type="entry name" value="Sensor_HK_TwoCompSys"/>
</dbReference>
<evidence type="ECO:0000259" key="11">
    <source>
        <dbReference type="SMART" id="SM00387"/>
    </source>
</evidence>
<organism evidence="12 13">
    <name type="scientific">Brachybacterium hainanense</name>
    <dbReference type="NCBI Taxonomy" id="1541174"/>
    <lineage>
        <taxon>Bacteria</taxon>
        <taxon>Bacillati</taxon>
        <taxon>Actinomycetota</taxon>
        <taxon>Actinomycetes</taxon>
        <taxon>Micrococcales</taxon>
        <taxon>Dermabacteraceae</taxon>
        <taxon>Brachybacterium</taxon>
    </lineage>
</organism>
<dbReference type="SUPFAM" id="SSF55874">
    <property type="entry name" value="ATPase domain of HSP90 chaperone/DNA topoisomerase II/histidine kinase"/>
    <property type="match status" value="1"/>
</dbReference>
<evidence type="ECO:0000256" key="2">
    <source>
        <dbReference type="ARBA" id="ARBA00012438"/>
    </source>
</evidence>
<keyword evidence="5" id="KW-0547">Nucleotide-binding</keyword>
<dbReference type="Pfam" id="PF02518">
    <property type="entry name" value="HATPase_c"/>
    <property type="match status" value="1"/>
</dbReference>
<keyword evidence="10" id="KW-1133">Transmembrane helix</keyword>
<evidence type="ECO:0000256" key="4">
    <source>
        <dbReference type="ARBA" id="ARBA00022679"/>
    </source>
</evidence>
<feature type="transmembrane region" description="Helical" evidence="10">
    <location>
        <begin position="101"/>
        <end position="122"/>
    </location>
</feature>
<evidence type="ECO:0000313" key="12">
    <source>
        <dbReference type="EMBL" id="MFC0673030.1"/>
    </source>
</evidence>
<keyword evidence="6 12" id="KW-0418">Kinase</keyword>
<keyword evidence="7" id="KW-0067">ATP-binding</keyword>
<keyword evidence="13" id="KW-1185">Reference proteome</keyword>
<dbReference type="Gene3D" id="3.30.565.10">
    <property type="entry name" value="Histidine kinase-like ATPase, C-terminal domain"/>
    <property type="match status" value="1"/>
</dbReference>
<dbReference type="CDD" id="cd16917">
    <property type="entry name" value="HATPase_UhpB-NarQ-NarX-like"/>
    <property type="match status" value="1"/>
</dbReference>
<evidence type="ECO:0000256" key="1">
    <source>
        <dbReference type="ARBA" id="ARBA00000085"/>
    </source>
</evidence>
<keyword evidence="4" id="KW-0808">Transferase</keyword>
<evidence type="ECO:0000256" key="3">
    <source>
        <dbReference type="ARBA" id="ARBA00022553"/>
    </source>
</evidence>
<keyword evidence="8" id="KW-0902">Two-component regulatory system</keyword>
<feature type="transmembrane region" description="Helical" evidence="10">
    <location>
        <begin position="70"/>
        <end position="94"/>
    </location>
</feature>
<dbReference type="PANTHER" id="PTHR24421">
    <property type="entry name" value="NITRATE/NITRITE SENSOR PROTEIN NARX-RELATED"/>
    <property type="match status" value="1"/>
</dbReference>
<gene>
    <name evidence="12" type="ORF">ACFFF6_03565</name>
</gene>
<accession>A0ABV6R7S7</accession>
<dbReference type="InterPro" id="IPR011712">
    <property type="entry name" value="Sig_transdc_His_kin_sub3_dim/P"/>
</dbReference>
<dbReference type="Proteomes" id="UP001589793">
    <property type="component" value="Unassembled WGS sequence"/>
</dbReference>
<reference evidence="12 13" key="1">
    <citation type="submission" date="2024-09" db="EMBL/GenBank/DDBJ databases">
        <authorList>
            <person name="Sun Q."/>
            <person name="Mori K."/>
        </authorList>
    </citation>
    <scope>NUCLEOTIDE SEQUENCE [LARGE SCALE GENOMIC DNA]</scope>
    <source>
        <strain evidence="12 13">CICC 10874</strain>
    </source>
</reference>
<dbReference type="InterPro" id="IPR003594">
    <property type="entry name" value="HATPase_dom"/>
</dbReference>
<keyword evidence="10" id="KW-0812">Transmembrane</keyword>
<proteinExistence type="predicted"/>
<evidence type="ECO:0000256" key="8">
    <source>
        <dbReference type="ARBA" id="ARBA00023012"/>
    </source>
</evidence>
<evidence type="ECO:0000256" key="9">
    <source>
        <dbReference type="SAM" id="MobiDB-lite"/>
    </source>
</evidence>
<dbReference type="RefSeq" id="WP_376978278.1">
    <property type="nucleotide sequence ID" value="NZ_JBHLSV010000003.1"/>
</dbReference>
<comment type="catalytic activity">
    <reaction evidence="1">
        <text>ATP + protein L-histidine = ADP + protein N-phospho-L-histidine.</text>
        <dbReference type="EC" id="2.7.13.3"/>
    </reaction>
</comment>
<evidence type="ECO:0000256" key="5">
    <source>
        <dbReference type="ARBA" id="ARBA00022741"/>
    </source>
</evidence>
<feature type="region of interest" description="Disordered" evidence="9">
    <location>
        <begin position="271"/>
        <end position="290"/>
    </location>
</feature>
<dbReference type="EC" id="2.7.13.3" evidence="2"/>
<dbReference type="PANTHER" id="PTHR24421:SF10">
    <property type="entry name" value="NITRATE_NITRITE SENSOR PROTEIN NARQ"/>
    <property type="match status" value="1"/>
</dbReference>
<dbReference type="SMART" id="SM00387">
    <property type="entry name" value="HATPase_c"/>
    <property type="match status" value="1"/>
</dbReference>
<keyword evidence="3" id="KW-0597">Phosphoprotein</keyword>